<accession>K8ADQ3</accession>
<dbReference type="AlphaFoldDB" id="K8ADQ3"/>
<evidence type="ECO:0000313" key="1">
    <source>
        <dbReference type="EMBL" id="CCJ73914.1"/>
    </source>
</evidence>
<comment type="caution">
    <text evidence="1">The sequence shown here is derived from an EMBL/GenBank/DDBJ whole genome shotgun (WGS) entry which is preliminary data.</text>
</comment>
<gene>
    <name evidence="1" type="ORF">BN137_3303</name>
</gene>
<protein>
    <submittedName>
        <fullName evidence="1">Uncharacterized protein</fullName>
    </submittedName>
</protein>
<reference evidence="1" key="1">
    <citation type="submission" date="2012-07" db="EMBL/GenBank/DDBJ databases">
        <authorList>
            <person name="Cummings C."/>
        </authorList>
    </citation>
    <scope>NUCLEOTIDE SEQUENCE</scope>
    <source>
        <strain evidence="1">1330</strain>
    </source>
</reference>
<proteinExistence type="predicted"/>
<name>K8ADQ3_9ENTR</name>
<dbReference type="Proteomes" id="UP000009340">
    <property type="component" value="Unassembled WGS sequence"/>
</dbReference>
<organism evidence="1 2">
    <name type="scientific">Cronobacter condimenti 1330</name>
    <dbReference type="NCBI Taxonomy" id="1073999"/>
    <lineage>
        <taxon>Bacteria</taxon>
        <taxon>Pseudomonadati</taxon>
        <taxon>Pseudomonadota</taxon>
        <taxon>Gammaproteobacteria</taxon>
        <taxon>Enterobacterales</taxon>
        <taxon>Enterobacteriaceae</taxon>
        <taxon>Cronobacter</taxon>
    </lineage>
</organism>
<evidence type="ECO:0000313" key="2">
    <source>
        <dbReference type="Proteomes" id="UP000009340"/>
    </source>
</evidence>
<sequence>MRVSAEIWQGTGEHDTNAMREAQTWLLMTIIAIKKAVLMDWLSV</sequence>
<dbReference type="EMBL" id="CAKW01000118">
    <property type="protein sequence ID" value="CCJ73914.1"/>
    <property type="molecule type" value="Genomic_DNA"/>
</dbReference>